<evidence type="ECO:0000256" key="1">
    <source>
        <dbReference type="ARBA" id="ARBA00004141"/>
    </source>
</evidence>
<organism evidence="7 8">
    <name type="scientific">Candidatus Amphirhobacter heronislandensis</name>
    <dbReference type="NCBI Taxonomy" id="1732024"/>
    <lineage>
        <taxon>Bacteria</taxon>
        <taxon>Pseudomonadati</taxon>
        <taxon>Pseudomonadota</taxon>
        <taxon>Gammaproteobacteria</taxon>
        <taxon>Candidatus Tethybacterales</taxon>
        <taxon>Candidatus Tethybacteraceae</taxon>
        <taxon>Candidatus Amphirhobacter</taxon>
    </lineage>
</organism>
<dbReference type="PANTHER" id="PTHR22911">
    <property type="entry name" value="ACYL-MALONYL CONDENSING ENZYME-RELATED"/>
    <property type="match status" value="1"/>
</dbReference>
<evidence type="ECO:0000256" key="4">
    <source>
        <dbReference type="ARBA" id="ARBA00023136"/>
    </source>
</evidence>
<dbReference type="Proteomes" id="UP000604381">
    <property type="component" value="Unassembled WGS sequence"/>
</dbReference>
<sequence>MAGRDRRALAGLALMTLAMQVVPVSDALAKLLTASLPVMMIAFLRPCVQGLLLASLAMLRGRPPLRHRAAVFSRHQALRGLLWWLATALFFLSLREHAIPAALALFFTGPIFMALAAPVLLREKFDWRVGLAAAASFAGVLLILRPDAGGWRLGILWALGAGICYALYLIETRRVAVASADLPAGDIAFGGAFWAGCCGLPFALAAWQAIPPQAWPLIVGMGAASAVGHILIAAAAQRAQASELAPYHYTEMAGALAVSYVFFADVPAPAVWAGIAMILGSSLWFATTRRAQAEPSVG</sequence>
<feature type="transmembrane region" description="Helical" evidence="5">
    <location>
        <begin position="150"/>
        <end position="170"/>
    </location>
</feature>
<dbReference type="GO" id="GO:0016020">
    <property type="term" value="C:membrane"/>
    <property type="evidence" value="ECO:0007669"/>
    <property type="project" value="UniProtKB-SubCell"/>
</dbReference>
<evidence type="ECO:0000313" key="8">
    <source>
        <dbReference type="Proteomes" id="UP000604381"/>
    </source>
</evidence>
<feature type="transmembrane region" description="Helical" evidence="5">
    <location>
        <begin position="213"/>
        <end position="235"/>
    </location>
</feature>
<dbReference type="InterPro" id="IPR037185">
    <property type="entry name" value="EmrE-like"/>
</dbReference>
<feature type="domain" description="EamA" evidence="6">
    <location>
        <begin position="153"/>
        <end position="284"/>
    </location>
</feature>
<dbReference type="EMBL" id="JADHEI010000055">
    <property type="protein sequence ID" value="MBF2735907.1"/>
    <property type="molecule type" value="Genomic_DNA"/>
</dbReference>
<keyword evidence="2 5" id="KW-0812">Transmembrane</keyword>
<evidence type="ECO:0000256" key="2">
    <source>
        <dbReference type="ARBA" id="ARBA00022692"/>
    </source>
</evidence>
<dbReference type="AlphaFoldDB" id="A0A930XXA8"/>
<feature type="transmembrane region" description="Helical" evidence="5">
    <location>
        <begin position="77"/>
        <end position="94"/>
    </location>
</feature>
<comment type="caution">
    <text evidence="7">The sequence shown here is derived from an EMBL/GenBank/DDBJ whole genome shotgun (WGS) entry which is preliminary data.</text>
</comment>
<feature type="transmembrane region" description="Helical" evidence="5">
    <location>
        <begin position="100"/>
        <end position="120"/>
    </location>
</feature>
<protein>
    <submittedName>
        <fullName evidence="7">DMT family transporter</fullName>
    </submittedName>
</protein>
<evidence type="ECO:0000256" key="3">
    <source>
        <dbReference type="ARBA" id="ARBA00022989"/>
    </source>
</evidence>
<keyword evidence="3 5" id="KW-1133">Transmembrane helix</keyword>
<feature type="domain" description="EamA" evidence="6">
    <location>
        <begin position="11"/>
        <end position="144"/>
    </location>
</feature>
<feature type="transmembrane region" description="Helical" evidence="5">
    <location>
        <begin position="37"/>
        <end position="56"/>
    </location>
</feature>
<dbReference type="InterPro" id="IPR000620">
    <property type="entry name" value="EamA_dom"/>
</dbReference>
<dbReference type="Pfam" id="PF00892">
    <property type="entry name" value="EamA"/>
    <property type="match status" value="2"/>
</dbReference>
<accession>A0A930XXA8</accession>
<gene>
    <name evidence="7" type="ORF">ISN26_07570</name>
</gene>
<evidence type="ECO:0000259" key="6">
    <source>
        <dbReference type="Pfam" id="PF00892"/>
    </source>
</evidence>
<comment type="subcellular location">
    <subcellularLocation>
        <location evidence="1">Membrane</location>
        <topology evidence="1">Multi-pass membrane protein</topology>
    </subcellularLocation>
</comment>
<evidence type="ECO:0000313" key="7">
    <source>
        <dbReference type="EMBL" id="MBF2735907.1"/>
    </source>
</evidence>
<evidence type="ECO:0000256" key="5">
    <source>
        <dbReference type="SAM" id="Phobius"/>
    </source>
</evidence>
<keyword evidence="8" id="KW-1185">Reference proteome</keyword>
<dbReference type="SUPFAM" id="SSF103481">
    <property type="entry name" value="Multidrug resistance efflux transporter EmrE"/>
    <property type="match status" value="2"/>
</dbReference>
<feature type="transmembrane region" description="Helical" evidence="5">
    <location>
        <begin position="127"/>
        <end position="144"/>
    </location>
</feature>
<feature type="transmembrane region" description="Helical" evidence="5">
    <location>
        <begin position="182"/>
        <end position="207"/>
    </location>
</feature>
<keyword evidence="4 5" id="KW-0472">Membrane</keyword>
<dbReference type="PANTHER" id="PTHR22911:SF6">
    <property type="entry name" value="SOLUTE CARRIER FAMILY 35 MEMBER G1"/>
    <property type="match status" value="1"/>
</dbReference>
<name>A0A930XXA8_9GAMM</name>
<reference evidence="7" key="1">
    <citation type="submission" date="2020-10" db="EMBL/GenBank/DDBJ databases">
        <title>An improved Amphimedon queenslandica hologenome assembly reveals how three proteobacterial symbionts can extend the metabolic phenotypic of their marine sponge host.</title>
        <authorList>
            <person name="Degnan B."/>
            <person name="Degnan S."/>
            <person name="Xiang X."/>
        </authorList>
    </citation>
    <scope>NUCLEOTIDE SEQUENCE</scope>
    <source>
        <strain evidence="7">AqS2</strain>
    </source>
</reference>
<proteinExistence type="predicted"/>